<dbReference type="AlphaFoldDB" id="A0A1I2A9Z8"/>
<dbReference type="Gene3D" id="1.10.443.10">
    <property type="entry name" value="Intergrase catalytic core"/>
    <property type="match status" value="1"/>
</dbReference>
<evidence type="ECO:0000313" key="6">
    <source>
        <dbReference type="EMBL" id="SFE40874.1"/>
    </source>
</evidence>
<dbReference type="SUPFAM" id="SSF56349">
    <property type="entry name" value="DNA breaking-rejoining enzymes"/>
    <property type="match status" value="1"/>
</dbReference>
<dbReference type="PROSITE" id="PS51898">
    <property type="entry name" value="TYR_RECOMBINASE"/>
    <property type="match status" value="1"/>
</dbReference>
<dbReference type="Pfam" id="PF22022">
    <property type="entry name" value="Phage_int_M"/>
    <property type="match status" value="1"/>
</dbReference>
<reference evidence="7" key="1">
    <citation type="submission" date="2016-10" db="EMBL/GenBank/DDBJ databases">
        <authorList>
            <person name="Varghese N."/>
            <person name="Submissions S."/>
        </authorList>
    </citation>
    <scope>NUCLEOTIDE SEQUENCE [LARGE SCALE GENOMIC DNA]</scope>
    <source>
        <strain evidence="7">UNC178MFTsu3.1</strain>
    </source>
</reference>
<feature type="domain" description="Tyr recombinase" evidence="5">
    <location>
        <begin position="223"/>
        <end position="409"/>
    </location>
</feature>
<dbReference type="InterPro" id="IPR038488">
    <property type="entry name" value="Integrase_DNA-bd_sf"/>
</dbReference>
<accession>A0A1I2A9Z8</accession>
<dbReference type="InterPro" id="IPR050808">
    <property type="entry name" value="Phage_Integrase"/>
</dbReference>
<dbReference type="PANTHER" id="PTHR30629:SF2">
    <property type="entry name" value="PROPHAGE INTEGRASE INTS-RELATED"/>
    <property type="match status" value="1"/>
</dbReference>
<dbReference type="CDD" id="cd00801">
    <property type="entry name" value="INT_P4_C"/>
    <property type="match status" value="1"/>
</dbReference>
<sequence>MPRLADPLTELQIRKAKAAAKAYALSDGNGLSLLVSPAGRKTWSVRYRLLDGTRPAPCVIGHYPGMSLAQARVRAMEIQRDAAQGRATQGLRSVARRAAAEETAEEQAEAFAKQEAQNASLRSVSGRWLSEKRPTWAAETYRKALLVVDSYLVPAIGDMDMRTLETKDVRPVLLKMAAETPQLARKARQYIGSIVDQAINEGLRRDESRLRLDRMLPKFRTGHMPAVTDDEKTLGEIMRAVYDYPNRTVRAALILASLTVMRPGVVASARWPEIDLDAGEWKIPGMNPDGSNRMKTGEDFTTSLPEQALVVLREMRERTDGSEYVFPPQGRQSSPHLSRDALSKALRDLGFQGKHTPHGNRASLRTLGRERLGIDVDVLEAQLAHAPKDEVEAAYARVKFREKRREVMQAWADYLDGLMASGQVVPIKAHVAR</sequence>
<dbReference type="PANTHER" id="PTHR30629">
    <property type="entry name" value="PROPHAGE INTEGRASE"/>
    <property type="match status" value="1"/>
</dbReference>
<evidence type="ECO:0000259" key="5">
    <source>
        <dbReference type="PROSITE" id="PS51898"/>
    </source>
</evidence>
<dbReference type="InterPro" id="IPR013762">
    <property type="entry name" value="Integrase-like_cat_sf"/>
</dbReference>
<evidence type="ECO:0000256" key="1">
    <source>
        <dbReference type="ARBA" id="ARBA00008857"/>
    </source>
</evidence>
<evidence type="ECO:0000256" key="3">
    <source>
        <dbReference type="ARBA" id="ARBA00023125"/>
    </source>
</evidence>
<name>A0A1I2A9Z8_9GAMM</name>
<dbReference type="GO" id="GO:0003677">
    <property type="term" value="F:DNA binding"/>
    <property type="evidence" value="ECO:0007669"/>
    <property type="project" value="UniProtKB-KW"/>
</dbReference>
<keyword evidence="4" id="KW-0233">DNA recombination</keyword>
<protein>
    <submittedName>
        <fullName evidence="6">Integrase</fullName>
    </submittedName>
</protein>
<dbReference type="Gene3D" id="1.10.150.130">
    <property type="match status" value="1"/>
</dbReference>
<dbReference type="GO" id="GO:0006310">
    <property type="term" value="P:DNA recombination"/>
    <property type="evidence" value="ECO:0007669"/>
    <property type="project" value="UniProtKB-KW"/>
</dbReference>
<dbReference type="InterPro" id="IPR025166">
    <property type="entry name" value="Integrase_DNA_bind_dom"/>
</dbReference>
<dbReference type="GO" id="GO:0015074">
    <property type="term" value="P:DNA integration"/>
    <property type="evidence" value="ECO:0007669"/>
    <property type="project" value="UniProtKB-KW"/>
</dbReference>
<dbReference type="RefSeq" id="WP_026636459.1">
    <property type="nucleotide sequence ID" value="NZ_FONH01000002.1"/>
</dbReference>
<dbReference type="Gene3D" id="3.30.160.390">
    <property type="entry name" value="Integrase, DNA-binding domain"/>
    <property type="match status" value="1"/>
</dbReference>
<dbReference type="Pfam" id="PF13356">
    <property type="entry name" value="Arm-DNA-bind_3"/>
    <property type="match status" value="1"/>
</dbReference>
<evidence type="ECO:0000313" key="7">
    <source>
        <dbReference type="Proteomes" id="UP000199477"/>
    </source>
</evidence>
<dbReference type="EMBL" id="FONH01000002">
    <property type="protein sequence ID" value="SFE40874.1"/>
    <property type="molecule type" value="Genomic_DNA"/>
</dbReference>
<dbReference type="InterPro" id="IPR053876">
    <property type="entry name" value="Phage_int_M"/>
</dbReference>
<dbReference type="InterPro" id="IPR002104">
    <property type="entry name" value="Integrase_catalytic"/>
</dbReference>
<dbReference type="InterPro" id="IPR011010">
    <property type="entry name" value="DNA_brk_join_enz"/>
</dbReference>
<evidence type="ECO:0000256" key="4">
    <source>
        <dbReference type="ARBA" id="ARBA00023172"/>
    </source>
</evidence>
<dbReference type="Proteomes" id="UP000199477">
    <property type="component" value="Unassembled WGS sequence"/>
</dbReference>
<proteinExistence type="inferred from homology"/>
<dbReference type="InterPro" id="IPR010998">
    <property type="entry name" value="Integrase_recombinase_N"/>
</dbReference>
<keyword evidence="3" id="KW-0238">DNA-binding</keyword>
<dbReference type="STRING" id="500610.SAMN02799615_00975"/>
<organism evidence="6 7">
    <name type="scientific">Dyella marensis</name>
    <dbReference type="NCBI Taxonomy" id="500610"/>
    <lineage>
        <taxon>Bacteria</taxon>
        <taxon>Pseudomonadati</taxon>
        <taxon>Pseudomonadota</taxon>
        <taxon>Gammaproteobacteria</taxon>
        <taxon>Lysobacterales</taxon>
        <taxon>Rhodanobacteraceae</taxon>
        <taxon>Dyella</taxon>
    </lineage>
</organism>
<comment type="similarity">
    <text evidence="1">Belongs to the 'phage' integrase family.</text>
</comment>
<evidence type="ECO:0000256" key="2">
    <source>
        <dbReference type="ARBA" id="ARBA00022908"/>
    </source>
</evidence>
<gene>
    <name evidence="6" type="ORF">SAMN02799615_00975</name>
</gene>
<dbReference type="Pfam" id="PF00589">
    <property type="entry name" value="Phage_integrase"/>
    <property type="match status" value="1"/>
</dbReference>
<keyword evidence="2" id="KW-0229">DNA integration</keyword>
<keyword evidence="7" id="KW-1185">Reference proteome</keyword>